<organism evidence="1 2">
    <name type="scientific">Vibrio navarrensis</name>
    <dbReference type="NCBI Taxonomy" id="29495"/>
    <lineage>
        <taxon>Bacteria</taxon>
        <taxon>Pseudomonadati</taxon>
        <taxon>Pseudomonadota</taxon>
        <taxon>Gammaproteobacteria</taxon>
        <taxon>Vibrionales</taxon>
        <taxon>Vibrionaceae</taxon>
        <taxon>Vibrio</taxon>
    </lineage>
</organism>
<dbReference type="InterPro" id="IPR038076">
    <property type="entry name" value="MgtE_N_sf"/>
</dbReference>
<dbReference type="Gene3D" id="1.25.60.10">
    <property type="entry name" value="MgtE N-terminal domain-like"/>
    <property type="match status" value="1"/>
</dbReference>
<evidence type="ECO:0000313" key="1">
    <source>
        <dbReference type="EMBL" id="QPL52258.1"/>
    </source>
</evidence>
<name>A0AAJ4I8W9_9VIBR</name>
<dbReference type="RefSeq" id="WP_193278030.1">
    <property type="nucleotide sequence ID" value="NZ_CP065217.1"/>
</dbReference>
<dbReference type="Proteomes" id="UP000594435">
    <property type="component" value="Chromosome 1"/>
</dbReference>
<sequence>MNIKTDYPRISNLPKEHLRELWLVSSDEDFDQLINNSNGKEIARVFSVLDEVSLRRFFSVAKPATIEKVFSTIPPRNINKYLFMLSNENIKKIFSALSPDTQGVVLKSV</sequence>
<evidence type="ECO:0000313" key="2">
    <source>
        <dbReference type="Proteomes" id="UP000594435"/>
    </source>
</evidence>
<dbReference type="EMBL" id="CP065217">
    <property type="protein sequence ID" value="QPL52258.1"/>
    <property type="molecule type" value="Genomic_DNA"/>
</dbReference>
<accession>A0AAJ4I8W9</accession>
<protein>
    <recommendedName>
        <fullName evidence="3">Magnesium transporter MgtE intracellular domain-containing protein</fullName>
    </recommendedName>
</protein>
<dbReference type="AlphaFoldDB" id="A0AAJ4I8W9"/>
<reference evidence="1 2" key="1">
    <citation type="submission" date="2020-11" db="EMBL/GenBank/DDBJ databases">
        <title>Complete and Circularized Genome Assembly of a human isolate of Vibrio navarrensis biotype pommerensis with MiSeq and MinION Sequence Data.</title>
        <authorList>
            <person name="Schwartz K."/>
            <person name="Borowiak M."/>
            <person name="Deneke C."/>
            <person name="Balau V."/>
            <person name="Metelmann C."/>
            <person name="Strauch E."/>
        </authorList>
    </citation>
    <scope>NUCLEOTIDE SEQUENCE [LARGE SCALE GENOMIC DNA]</scope>
    <source>
        <strain evidence="1 2">20-VB00237</strain>
    </source>
</reference>
<evidence type="ECO:0008006" key="3">
    <source>
        <dbReference type="Google" id="ProtNLM"/>
    </source>
</evidence>
<gene>
    <name evidence="1" type="ORF">I3X05_09125</name>
</gene>
<proteinExistence type="predicted"/>